<sequence>MASFDLETQLDSWRLITTWDAATHRIQTELWPTVRHPDASPDDFAPWTTQLAGSAPVWQQTQPATPTAFLAAGTQHFHMAQALQRDPLPPLGSDPAEREALRTYCDTLWQHPAPEAPLPEGDDAVLPPLRLFSQPDPDRACVLETIWQPGHDQARMTLWRTDTLPPVSLYDAEVPSSVAGAEHAAVMDVLADHIGQTPVTAWADLVDQARLYRTADRPTIPTDQAYLSYDEIALSSWGPYTLTIAQPVDQPVQMTLARTDKPPDEAVVWFSCPAVDHPEWPTTAADLRFFAGAWKTALDQASRQYVLPTAADDTDRLLARVTDRFFAKALDATATGPLKDSWRDTLADFLPPRHLKTIRDFPAQKMRLLVEPPDDPDGPWMATLTKAKRETTVDDSGQRVTRWRTVDKFAPLWRQAIAPDQVDAFVHRVDAAIAQFGQHPAWFPPTWPEVHPQRLVSLVQAAAQGPVVPEGPATPQWHYGFDPDQGVYFLWKTETADPTSRLRGVATGELATPIPGMEKLLMPMWWADPFDVLNAAAEKGVYPQPASRVPQAVIDRDRQAQAALHAAVHTWEQATQPAPAPQRVP</sequence>
<protein>
    <submittedName>
        <fullName evidence="1">Uncharacterized protein</fullName>
    </submittedName>
</protein>
<evidence type="ECO:0000313" key="1">
    <source>
        <dbReference type="EMBL" id="SMC08202.1"/>
    </source>
</evidence>
<gene>
    <name evidence="1" type="ORF">SAMN00768000_3741</name>
</gene>
<dbReference type="EMBL" id="FWWY01000002">
    <property type="protein sequence ID" value="SMC08202.1"/>
    <property type="molecule type" value="Genomic_DNA"/>
</dbReference>
<organism evidence="1 2">
    <name type="scientific">Sulfobacillus thermosulfidooxidans (strain DSM 9293 / VKM B-1269 / AT-1)</name>
    <dbReference type="NCBI Taxonomy" id="929705"/>
    <lineage>
        <taxon>Bacteria</taxon>
        <taxon>Bacillati</taxon>
        <taxon>Bacillota</taxon>
        <taxon>Clostridia</taxon>
        <taxon>Eubacteriales</taxon>
        <taxon>Clostridiales Family XVII. Incertae Sedis</taxon>
        <taxon>Sulfobacillus</taxon>
    </lineage>
</organism>
<dbReference type="RefSeq" id="WP_084662303.1">
    <property type="nucleotide sequence ID" value="NZ_FWWY01000002.1"/>
</dbReference>
<dbReference type="AlphaFoldDB" id="A0A1W1WPR9"/>
<proteinExistence type="predicted"/>
<accession>A0A1W1WPR9</accession>
<reference evidence="2" key="1">
    <citation type="submission" date="2017-04" db="EMBL/GenBank/DDBJ databases">
        <authorList>
            <person name="Varghese N."/>
            <person name="Submissions S."/>
        </authorList>
    </citation>
    <scope>NUCLEOTIDE SEQUENCE [LARGE SCALE GENOMIC DNA]</scope>
    <source>
        <strain evidence="2">DSM 9293</strain>
    </source>
</reference>
<keyword evidence="2" id="KW-1185">Reference proteome</keyword>
<name>A0A1W1WPR9_SULTA</name>
<evidence type="ECO:0000313" key="2">
    <source>
        <dbReference type="Proteomes" id="UP000192660"/>
    </source>
</evidence>
<dbReference type="Proteomes" id="UP000192660">
    <property type="component" value="Unassembled WGS sequence"/>
</dbReference>